<organism evidence="1 2">
    <name type="scientific">Carnegiea gigantea</name>
    <dbReference type="NCBI Taxonomy" id="171969"/>
    <lineage>
        <taxon>Eukaryota</taxon>
        <taxon>Viridiplantae</taxon>
        <taxon>Streptophyta</taxon>
        <taxon>Embryophyta</taxon>
        <taxon>Tracheophyta</taxon>
        <taxon>Spermatophyta</taxon>
        <taxon>Magnoliopsida</taxon>
        <taxon>eudicotyledons</taxon>
        <taxon>Gunneridae</taxon>
        <taxon>Pentapetalae</taxon>
        <taxon>Caryophyllales</taxon>
        <taxon>Cactineae</taxon>
        <taxon>Cactaceae</taxon>
        <taxon>Cactoideae</taxon>
        <taxon>Echinocereeae</taxon>
        <taxon>Carnegiea</taxon>
    </lineage>
</organism>
<dbReference type="Proteomes" id="UP001153076">
    <property type="component" value="Unassembled WGS sequence"/>
</dbReference>
<evidence type="ECO:0000313" key="2">
    <source>
        <dbReference type="Proteomes" id="UP001153076"/>
    </source>
</evidence>
<dbReference type="EMBL" id="JAKOGI010001136">
    <property type="protein sequence ID" value="KAJ8427507.1"/>
    <property type="molecule type" value="Genomic_DNA"/>
</dbReference>
<gene>
    <name evidence="1" type="ORF">Cgig2_017248</name>
</gene>
<sequence>MGSCQAQTICFAVSSPPPTSPCWTTTDVRLESKPGASRLASPSDAPPTPMRSDFRVQWLLMRQVNLIMSFAHDLAVTVTCPHPRRPLLTQCSDAHFGGEKNALPSYEKFDELIDKIDARKGVEAKFFHKLLAWSQRDGEKLLGGGPLVIVQEPIDNGKPFALGQVRMHVQLLSKT</sequence>
<accession>A0A9Q1GTM4</accession>
<protein>
    <submittedName>
        <fullName evidence="1">Uncharacterized protein</fullName>
    </submittedName>
</protein>
<evidence type="ECO:0000313" key="1">
    <source>
        <dbReference type="EMBL" id="KAJ8427507.1"/>
    </source>
</evidence>
<reference evidence="1" key="1">
    <citation type="submission" date="2022-04" db="EMBL/GenBank/DDBJ databases">
        <title>Carnegiea gigantea Genome sequencing and assembly v2.</title>
        <authorList>
            <person name="Copetti D."/>
            <person name="Sanderson M.J."/>
            <person name="Burquez A."/>
            <person name="Wojciechowski M.F."/>
        </authorList>
    </citation>
    <scope>NUCLEOTIDE SEQUENCE</scope>
    <source>
        <strain evidence="1">SGP5-SGP5p</strain>
        <tissue evidence="1">Aerial part</tissue>
    </source>
</reference>
<name>A0A9Q1GTM4_9CARY</name>
<dbReference type="AlphaFoldDB" id="A0A9Q1GTM4"/>
<proteinExistence type="predicted"/>
<comment type="caution">
    <text evidence="1">The sequence shown here is derived from an EMBL/GenBank/DDBJ whole genome shotgun (WGS) entry which is preliminary data.</text>
</comment>
<keyword evidence="2" id="KW-1185">Reference proteome</keyword>